<dbReference type="PROSITE" id="PS51898">
    <property type="entry name" value="TYR_RECOMBINASE"/>
    <property type="match status" value="1"/>
</dbReference>
<dbReference type="Gene3D" id="1.10.443.10">
    <property type="entry name" value="Intergrase catalytic core"/>
    <property type="match status" value="1"/>
</dbReference>
<sequence length="235" mass="26037">MCVLGLVANYLSEFSMPKAIVIEDQQLEHAVKVAKVSSKENGNRDAALLLTCFGTGMTVTEICRMRVSDYLTESGEVLTDSQVRAEIAYNHRSRPLCWTNKKLTNAIDAHLTERLERGHGVSTRLMAYRGLDPESPLFVSGRTGEGLKISAKQRDGKTYYSANQLSRLYTRLFDQAGVEGASAQSGRRTLAVKLKRRGIDLRHISEILGIESLEAVKRLCAGDPARLGDLVRRII</sequence>
<feature type="domain" description="Tyr recombinase" evidence="2">
    <location>
        <begin position="15"/>
        <end position="235"/>
    </location>
</feature>
<dbReference type="Proteomes" id="UP000269044">
    <property type="component" value="Unassembled WGS sequence"/>
</dbReference>
<dbReference type="InterPro" id="IPR011010">
    <property type="entry name" value="DNA_brk_join_enz"/>
</dbReference>
<evidence type="ECO:0000313" key="4">
    <source>
        <dbReference type="Proteomes" id="UP000269044"/>
    </source>
</evidence>
<dbReference type="EMBL" id="RBRA01000089">
    <property type="protein sequence ID" value="RMQ26284.1"/>
    <property type="molecule type" value="Genomic_DNA"/>
</dbReference>
<dbReference type="GO" id="GO:0003677">
    <property type="term" value="F:DNA binding"/>
    <property type="evidence" value="ECO:0007669"/>
    <property type="project" value="InterPro"/>
</dbReference>
<evidence type="ECO:0000313" key="3">
    <source>
        <dbReference type="EMBL" id="RMQ26284.1"/>
    </source>
</evidence>
<protein>
    <submittedName>
        <fullName evidence="3">Integrase</fullName>
    </submittedName>
</protein>
<dbReference type="GO" id="GO:0015074">
    <property type="term" value="P:DNA integration"/>
    <property type="evidence" value="ECO:0007669"/>
    <property type="project" value="InterPro"/>
</dbReference>
<dbReference type="CDD" id="cd00397">
    <property type="entry name" value="DNA_BRE_C"/>
    <property type="match status" value="1"/>
</dbReference>
<dbReference type="SUPFAM" id="SSF56349">
    <property type="entry name" value="DNA breaking-rejoining enzymes"/>
    <property type="match status" value="1"/>
</dbReference>
<accession>A0A3M4KB45</accession>
<name>A0A3M4KB45_9PSED</name>
<dbReference type="Pfam" id="PF00589">
    <property type="entry name" value="Phage_integrase"/>
    <property type="match status" value="1"/>
</dbReference>
<dbReference type="AlphaFoldDB" id="A0A3M4KB45"/>
<dbReference type="InterPro" id="IPR013762">
    <property type="entry name" value="Integrase-like_cat_sf"/>
</dbReference>
<reference evidence="3 4" key="1">
    <citation type="submission" date="2018-08" db="EMBL/GenBank/DDBJ databases">
        <title>Recombination of ecologically and evolutionarily significant loci maintains genetic cohesion in the Pseudomonas syringae species complex.</title>
        <authorList>
            <person name="Dillon M."/>
            <person name="Thakur S."/>
            <person name="Almeida R.N.D."/>
            <person name="Weir B.S."/>
            <person name="Guttman D.S."/>
        </authorList>
    </citation>
    <scope>NUCLEOTIDE SEQUENCE [LARGE SCALE GENOMIC DNA]</scope>
    <source>
        <strain evidence="3 4">ICMP 13052</strain>
    </source>
</reference>
<gene>
    <name evidence="3" type="ORF">ALQ08_102737</name>
</gene>
<evidence type="ECO:0000256" key="1">
    <source>
        <dbReference type="ARBA" id="ARBA00023172"/>
    </source>
</evidence>
<keyword evidence="1" id="KW-0233">DNA recombination</keyword>
<comment type="caution">
    <text evidence="3">The sequence shown here is derived from an EMBL/GenBank/DDBJ whole genome shotgun (WGS) entry which is preliminary data.</text>
</comment>
<dbReference type="InterPro" id="IPR002104">
    <property type="entry name" value="Integrase_catalytic"/>
</dbReference>
<proteinExistence type="predicted"/>
<organism evidence="3 4">
    <name type="scientific">Pseudomonas syringae pv. delphinii</name>
    <dbReference type="NCBI Taxonomy" id="192088"/>
    <lineage>
        <taxon>Bacteria</taxon>
        <taxon>Pseudomonadati</taxon>
        <taxon>Pseudomonadota</taxon>
        <taxon>Gammaproteobacteria</taxon>
        <taxon>Pseudomonadales</taxon>
        <taxon>Pseudomonadaceae</taxon>
        <taxon>Pseudomonas</taxon>
    </lineage>
</organism>
<evidence type="ECO:0000259" key="2">
    <source>
        <dbReference type="PROSITE" id="PS51898"/>
    </source>
</evidence>
<dbReference type="GO" id="GO:0006310">
    <property type="term" value="P:DNA recombination"/>
    <property type="evidence" value="ECO:0007669"/>
    <property type="project" value="UniProtKB-KW"/>
</dbReference>